<proteinExistence type="predicted"/>
<name>A0A0G9MPE0_9SPHN</name>
<accession>A0A0G9MPE0</accession>
<protein>
    <submittedName>
        <fullName evidence="1">Uncharacterized protein</fullName>
    </submittedName>
</protein>
<comment type="caution">
    <text evidence="1">The sequence shown here is derived from an EMBL/GenBank/DDBJ whole genome shotgun (WGS) entry which is preliminary data.</text>
</comment>
<dbReference type="Proteomes" id="UP000053464">
    <property type="component" value="Unassembled WGS sequence"/>
</dbReference>
<dbReference type="STRING" id="1581420.AAW00_13680"/>
<evidence type="ECO:0000313" key="1">
    <source>
        <dbReference type="EMBL" id="KLE32469.1"/>
    </source>
</evidence>
<sequence length="85" mass="9042">MRTDAEHGRNPAASPTLSIATDICQGGRANRKKDPAVTEPLHLARLACARFEEGAAGGAQGEQLLHLILDAKNALTRALEELQTI</sequence>
<dbReference type="PATRIC" id="fig|1581420.6.peg.2801"/>
<dbReference type="EMBL" id="LBHB01000004">
    <property type="protein sequence ID" value="KLE32469.1"/>
    <property type="molecule type" value="Genomic_DNA"/>
</dbReference>
<reference evidence="1 2" key="1">
    <citation type="submission" date="2015-04" db="EMBL/GenBank/DDBJ databases">
        <title>The draft genome sequence of Erythrobacter luteus KA37.</title>
        <authorList>
            <person name="Zhuang L."/>
            <person name="Liu Y."/>
            <person name="Shao Z."/>
        </authorList>
    </citation>
    <scope>NUCLEOTIDE SEQUENCE [LARGE SCALE GENOMIC DNA]</scope>
    <source>
        <strain evidence="1 2">KA37</strain>
    </source>
</reference>
<dbReference type="AlphaFoldDB" id="A0A0G9MPE0"/>
<evidence type="ECO:0000313" key="2">
    <source>
        <dbReference type="Proteomes" id="UP000053464"/>
    </source>
</evidence>
<keyword evidence="2" id="KW-1185">Reference proteome</keyword>
<gene>
    <name evidence="1" type="ORF">AAW00_13680</name>
</gene>
<organism evidence="1 2">
    <name type="scientific">Aurantiacibacter luteus</name>
    <dbReference type="NCBI Taxonomy" id="1581420"/>
    <lineage>
        <taxon>Bacteria</taxon>
        <taxon>Pseudomonadati</taxon>
        <taxon>Pseudomonadota</taxon>
        <taxon>Alphaproteobacteria</taxon>
        <taxon>Sphingomonadales</taxon>
        <taxon>Erythrobacteraceae</taxon>
        <taxon>Aurantiacibacter</taxon>
    </lineage>
</organism>